<comment type="caution">
    <text evidence="8">The sequence shown here is derived from an EMBL/GenBank/DDBJ whole genome shotgun (WGS) entry which is preliminary data.</text>
</comment>
<feature type="transmembrane region" description="Helical" evidence="6">
    <location>
        <begin position="259"/>
        <end position="279"/>
    </location>
</feature>
<keyword evidence="2" id="KW-1003">Cell membrane</keyword>
<proteinExistence type="predicted"/>
<dbReference type="PANTHER" id="PTHR43646:SF2">
    <property type="entry name" value="GLYCOSYLTRANSFERASE 2-LIKE DOMAIN-CONTAINING PROTEIN"/>
    <property type="match status" value="1"/>
</dbReference>
<comment type="subcellular location">
    <subcellularLocation>
        <location evidence="1">Cell membrane</location>
    </subcellularLocation>
</comment>
<organism evidence="8 9">
    <name type="scientific">Haloarcula argentinensis</name>
    <dbReference type="NCBI Taxonomy" id="43776"/>
    <lineage>
        <taxon>Archaea</taxon>
        <taxon>Methanobacteriati</taxon>
        <taxon>Methanobacteriota</taxon>
        <taxon>Stenosarchaea group</taxon>
        <taxon>Halobacteria</taxon>
        <taxon>Halobacteriales</taxon>
        <taxon>Haloarculaceae</taxon>
        <taxon>Haloarcula</taxon>
    </lineage>
</organism>
<dbReference type="GO" id="GO:0016757">
    <property type="term" value="F:glycosyltransferase activity"/>
    <property type="evidence" value="ECO:0007669"/>
    <property type="project" value="UniProtKB-KW"/>
</dbReference>
<gene>
    <name evidence="8" type="ORF">GOC77_04980</name>
</gene>
<dbReference type="Pfam" id="PF00535">
    <property type="entry name" value="Glycos_transf_2"/>
    <property type="match status" value="1"/>
</dbReference>
<dbReference type="InterPro" id="IPR001173">
    <property type="entry name" value="Glyco_trans_2-like"/>
</dbReference>
<evidence type="ECO:0000256" key="4">
    <source>
        <dbReference type="ARBA" id="ARBA00022679"/>
    </source>
</evidence>
<dbReference type="SUPFAM" id="SSF53448">
    <property type="entry name" value="Nucleotide-diphospho-sugar transferases"/>
    <property type="match status" value="1"/>
</dbReference>
<dbReference type="Proteomes" id="UP000641625">
    <property type="component" value="Unassembled WGS sequence"/>
</dbReference>
<keyword evidence="6" id="KW-1133">Transmembrane helix</keyword>
<evidence type="ECO:0000256" key="6">
    <source>
        <dbReference type="SAM" id="Phobius"/>
    </source>
</evidence>
<evidence type="ECO:0000313" key="8">
    <source>
        <dbReference type="EMBL" id="NLV12632.1"/>
    </source>
</evidence>
<dbReference type="EMBL" id="WOWA01000003">
    <property type="protein sequence ID" value="NLV12632.1"/>
    <property type="molecule type" value="Genomic_DNA"/>
</dbReference>
<reference evidence="8" key="1">
    <citation type="submission" date="2019-12" db="EMBL/GenBank/DDBJ databases">
        <title>Whole genome sequencing of Haloarcula argentinensis strain pws5.</title>
        <authorList>
            <person name="Verma D.K."/>
            <person name="Gopal K."/>
            <person name="Prasad E.S."/>
        </authorList>
    </citation>
    <scope>NUCLEOTIDE SEQUENCE</scope>
    <source>
        <strain evidence="8">Pws5</strain>
    </source>
</reference>
<evidence type="ECO:0000256" key="1">
    <source>
        <dbReference type="ARBA" id="ARBA00004236"/>
    </source>
</evidence>
<keyword evidence="4 8" id="KW-0808">Transferase</keyword>
<evidence type="ECO:0000259" key="7">
    <source>
        <dbReference type="Pfam" id="PF00535"/>
    </source>
</evidence>
<dbReference type="InterPro" id="IPR029044">
    <property type="entry name" value="Nucleotide-diphossugar_trans"/>
</dbReference>
<name>A0A847U2Y2_HALAR</name>
<evidence type="ECO:0000256" key="2">
    <source>
        <dbReference type="ARBA" id="ARBA00022475"/>
    </source>
</evidence>
<dbReference type="Gene3D" id="3.90.550.10">
    <property type="entry name" value="Spore Coat Polysaccharide Biosynthesis Protein SpsA, Chain A"/>
    <property type="match status" value="1"/>
</dbReference>
<protein>
    <submittedName>
        <fullName evidence="8">Glycosyltransferase</fullName>
    </submittedName>
</protein>
<keyword evidence="3" id="KW-0328">Glycosyltransferase</keyword>
<keyword evidence="6" id="KW-0812">Transmembrane</keyword>
<feature type="domain" description="Glycosyltransferase 2-like" evidence="7">
    <location>
        <begin position="23"/>
        <end position="137"/>
    </location>
</feature>
<evidence type="ECO:0000256" key="5">
    <source>
        <dbReference type="ARBA" id="ARBA00023136"/>
    </source>
</evidence>
<keyword evidence="5 6" id="KW-0472">Membrane</keyword>
<evidence type="ECO:0000313" key="9">
    <source>
        <dbReference type="Proteomes" id="UP000641625"/>
    </source>
</evidence>
<dbReference type="AlphaFoldDB" id="A0A847U2Y2"/>
<dbReference type="GO" id="GO:0005886">
    <property type="term" value="C:plasma membrane"/>
    <property type="evidence" value="ECO:0007669"/>
    <property type="project" value="UniProtKB-SubCell"/>
</dbReference>
<sequence>MCLRTGLKSLDIWNRTMNSELVSVIIPTYNSQQTISTCLKSIQKQTYGSIEIIVVDGGSTDSTVEICNRYGVTVLETNLGMAAARKRGAKHASGTWLFHVDSDMELSDRVIEECVRQARDYDALIIPEINVGTTYWAQCTDIGKRVSRHNQIGNVRFFPRELYMSVGGHNSDLLNREDRELHEIVKQEGASIGHTTETIIHHLNGMGLRDILSKRMRYVQSLKEFEERSRVSEAQFDREKSVDVLDVLFIELFNRPKKIPGFLLITAINFIILRMVLFYNRVRRQFI</sequence>
<evidence type="ECO:0000256" key="3">
    <source>
        <dbReference type="ARBA" id="ARBA00022676"/>
    </source>
</evidence>
<dbReference type="PANTHER" id="PTHR43646">
    <property type="entry name" value="GLYCOSYLTRANSFERASE"/>
    <property type="match status" value="1"/>
</dbReference>
<accession>A0A847U2Y2</accession>